<keyword evidence="5" id="KW-1185">Reference proteome</keyword>
<dbReference type="PANTHER" id="PTHR21461:SF69">
    <property type="entry name" value="GLYCOSYLTRANSFERASE FAMILY 92 PROTEIN"/>
    <property type="match status" value="1"/>
</dbReference>
<protein>
    <recommendedName>
        <fullName evidence="6">Glycosyl transferase family 2</fullName>
    </recommendedName>
</protein>
<dbReference type="EMBL" id="JACHOP010000002">
    <property type="protein sequence ID" value="MBB5755812.1"/>
    <property type="molecule type" value="Genomic_DNA"/>
</dbReference>
<comment type="subcellular location">
    <subcellularLocation>
        <location evidence="1">Membrane</location>
        <topology evidence="1">Single-pass membrane protein</topology>
    </subcellularLocation>
</comment>
<organism evidence="4 5">
    <name type="scientific">Methylorubrum rhodinum</name>
    <dbReference type="NCBI Taxonomy" id="29428"/>
    <lineage>
        <taxon>Bacteria</taxon>
        <taxon>Pseudomonadati</taxon>
        <taxon>Pseudomonadota</taxon>
        <taxon>Alphaproteobacteria</taxon>
        <taxon>Hyphomicrobiales</taxon>
        <taxon>Methylobacteriaceae</taxon>
        <taxon>Methylorubrum</taxon>
    </lineage>
</organism>
<keyword evidence="2" id="KW-0812">Transmembrane</keyword>
<name>A0A840ZD54_9HYPH</name>
<sequence length="288" mass="32801">MARRKHHTAICAIAKDEDAYVLEWAAYHLALGFDHIYLYDNMSRVPLQQHLSAPEARAHVTVIRWPSIPDRDSQLAAYEHFLWTHGWDVDWTAVIDLDELINLKRHATIGAFLAPFHDATGVALNWRFFGSGGATAHRPGLMMERFTKAAPPAFGPNQTVKAVYRTAEVVRLCHHISGYRAEPRVRAADGTPVANEPQIPVTEAALAVAQINHYFVKSREEWQRKVARGYTWTVADRSEAFAEYDRNECEDAGILARKAETERWMARLASPRARLRRRLASALTPWRR</sequence>
<keyword evidence="3" id="KW-1133">Transmembrane helix</keyword>
<proteinExistence type="predicted"/>
<dbReference type="GO" id="GO:0005737">
    <property type="term" value="C:cytoplasm"/>
    <property type="evidence" value="ECO:0007669"/>
    <property type="project" value="TreeGrafter"/>
</dbReference>
<dbReference type="Pfam" id="PF13704">
    <property type="entry name" value="Glyco_tranf_2_4"/>
    <property type="match status" value="1"/>
</dbReference>
<reference evidence="4 5" key="1">
    <citation type="submission" date="2020-08" db="EMBL/GenBank/DDBJ databases">
        <title>Genomic Encyclopedia of Type Strains, Phase IV (KMG-IV): sequencing the most valuable type-strain genomes for metagenomic binning, comparative biology and taxonomic classification.</title>
        <authorList>
            <person name="Goeker M."/>
        </authorList>
    </citation>
    <scope>NUCLEOTIDE SEQUENCE [LARGE SCALE GENOMIC DNA]</scope>
    <source>
        <strain evidence="4 5">DSM 2163</strain>
    </source>
</reference>
<evidence type="ECO:0000256" key="1">
    <source>
        <dbReference type="ARBA" id="ARBA00004167"/>
    </source>
</evidence>
<evidence type="ECO:0000256" key="2">
    <source>
        <dbReference type="ARBA" id="ARBA00022692"/>
    </source>
</evidence>
<evidence type="ECO:0000256" key="3">
    <source>
        <dbReference type="ARBA" id="ARBA00022989"/>
    </source>
</evidence>
<dbReference type="GO" id="GO:0016020">
    <property type="term" value="C:membrane"/>
    <property type="evidence" value="ECO:0007669"/>
    <property type="project" value="UniProtKB-SubCell"/>
</dbReference>
<gene>
    <name evidence="4" type="ORF">HNR00_000508</name>
</gene>
<evidence type="ECO:0000313" key="5">
    <source>
        <dbReference type="Proteomes" id="UP000583454"/>
    </source>
</evidence>
<comment type="caution">
    <text evidence="4">The sequence shown here is derived from an EMBL/GenBank/DDBJ whole genome shotgun (WGS) entry which is preliminary data.</text>
</comment>
<dbReference type="Proteomes" id="UP000583454">
    <property type="component" value="Unassembled WGS sequence"/>
</dbReference>
<dbReference type="RefSeq" id="WP_183564393.1">
    <property type="nucleotide sequence ID" value="NZ_JACHOP010000002.1"/>
</dbReference>
<keyword evidence="3" id="KW-0472">Membrane</keyword>
<accession>A0A840ZD54</accession>
<evidence type="ECO:0008006" key="6">
    <source>
        <dbReference type="Google" id="ProtNLM"/>
    </source>
</evidence>
<evidence type="ECO:0000313" key="4">
    <source>
        <dbReference type="EMBL" id="MBB5755812.1"/>
    </source>
</evidence>
<dbReference type="PANTHER" id="PTHR21461">
    <property type="entry name" value="GLYCOSYLTRANSFERASE FAMILY 92 PROTEIN"/>
    <property type="match status" value="1"/>
</dbReference>
<dbReference type="GO" id="GO:0016757">
    <property type="term" value="F:glycosyltransferase activity"/>
    <property type="evidence" value="ECO:0007669"/>
    <property type="project" value="TreeGrafter"/>
</dbReference>
<dbReference type="AlphaFoldDB" id="A0A840ZD54"/>